<feature type="transmembrane region" description="Helical" evidence="11">
    <location>
        <begin position="94"/>
        <end position="112"/>
    </location>
</feature>
<organism evidence="13">
    <name type="scientific">Xenopus tropicalis</name>
    <name type="common">Western clawed frog</name>
    <name type="synonym">Silurana tropicalis</name>
    <dbReference type="NCBI Taxonomy" id="8364"/>
    <lineage>
        <taxon>Eukaryota</taxon>
        <taxon>Metazoa</taxon>
        <taxon>Chordata</taxon>
        <taxon>Craniata</taxon>
        <taxon>Vertebrata</taxon>
        <taxon>Euteleostomi</taxon>
        <taxon>Amphibia</taxon>
        <taxon>Batrachia</taxon>
        <taxon>Anura</taxon>
        <taxon>Pipoidea</taxon>
        <taxon>Pipidae</taxon>
        <taxon>Xenopodinae</taxon>
        <taxon>Xenopus</taxon>
        <taxon>Silurana</taxon>
    </lineage>
</organism>
<evidence type="ECO:0000256" key="10">
    <source>
        <dbReference type="RuleBase" id="RU000688"/>
    </source>
</evidence>
<name>A0A7D9NKQ8_XENTR</name>
<keyword evidence="2" id="KW-1003">Cell membrane</keyword>
<gene>
    <name evidence="13" type="primary">gpr55</name>
</gene>
<evidence type="ECO:0000313" key="13">
    <source>
        <dbReference type="Ensembl" id="ENSXETP00000006574"/>
    </source>
</evidence>
<dbReference type="InParanoid" id="A0A7D9NKQ8"/>
<dbReference type="SUPFAM" id="SSF81321">
    <property type="entry name" value="Family A G protein-coupled receptor-like"/>
    <property type="match status" value="1"/>
</dbReference>
<evidence type="ECO:0000256" key="7">
    <source>
        <dbReference type="ARBA" id="ARBA00023170"/>
    </source>
</evidence>
<dbReference type="FunFam" id="1.20.1070.10:FF:000142">
    <property type="entry name" value="G protein-coupled receptor 55"/>
    <property type="match status" value="1"/>
</dbReference>
<feature type="transmembrane region" description="Helical" evidence="11">
    <location>
        <begin position="133"/>
        <end position="152"/>
    </location>
</feature>
<keyword evidence="5 10" id="KW-0297">G-protein coupled receptor</keyword>
<evidence type="ECO:0000256" key="8">
    <source>
        <dbReference type="ARBA" id="ARBA00023180"/>
    </source>
</evidence>
<comment type="similarity">
    <text evidence="10">Belongs to the G-protein coupled receptor 1 family.</text>
</comment>
<dbReference type="PROSITE" id="PS00237">
    <property type="entry name" value="G_PROTEIN_RECEP_F1_1"/>
    <property type="match status" value="1"/>
</dbReference>
<dbReference type="Ensembl" id="ENSXETT00000006574">
    <property type="protein sequence ID" value="ENSXETP00000006574"/>
    <property type="gene ID" value="ENSXETG00000003020"/>
</dbReference>
<feature type="domain" description="G-protein coupled receptors family 1 profile" evidence="12">
    <location>
        <begin position="34"/>
        <end position="281"/>
    </location>
</feature>
<feature type="transmembrane region" description="Helical" evidence="11">
    <location>
        <begin position="55"/>
        <end position="74"/>
    </location>
</feature>
<proteinExistence type="inferred from homology"/>
<dbReference type="Xenbase" id="XB-GENE-1011165">
    <property type="gene designation" value="gpr55"/>
</dbReference>
<accession>A0A7D9NKQ8</accession>
<evidence type="ECO:0000256" key="6">
    <source>
        <dbReference type="ARBA" id="ARBA00023136"/>
    </source>
</evidence>
<dbReference type="GO" id="GO:0005886">
    <property type="term" value="C:plasma membrane"/>
    <property type="evidence" value="ECO:0007669"/>
    <property type="project" value="UniProtKB-SubCell"/>
</dbReference>
<evidence type="ECO:0000256" key="4">
    <source>
        <dbReference type="ARBA" id="ARBA00022989"/>
    </source>
</evidence>
<keyword evidence="8" id="KW-0325">Glycoprotein</keyword>
<dbReference type="InterPro" id="IPR000276">
    <property type="entry name" value="GPCR_Rhodpsn"/>
</dbReference>
<dbReference type="PANTHER" id="PTHR24232">
    <property type="entry name" value="G-PROTEIN COUPLED RECEPTOR"/>
    <property type="match status" value="1"/>
</dbReference>
<dbReference type="AlphaFoldDB" id="A0A7D9NKQ8"/>
<dbReference type="GO" id="GO:0004930">
    <property type="term" value="F:G protein-coupled receptor activity"/>
    <property type="evidence" value="ECO:0007669"/>
    <property type="project" value="UniProtKB-KW"/>
</dbReference>
<keyword evidence="9 10" id="KW-0807">Transducer</keyword>
<feature type="transmembrane region" description="Helical" evidence="11">
    <location>
        <begin position="217"/>
        <end position="239"/>
    </location>
</feature>
<keyword evidence="4 11" id="KW-1133">Transmembrane helix</keyword>
<evidence type="ECO:0000256" key="9">
    <source>
        <dbReference type="ARBA" id="ARBA00023224"/>
    </source>
</evidence>
<evidence type="ECO:0000256" key="1">
    <source>
        <dbReference type="ARBA" id="ARBA00004651"/>
    </source>
</evidence>
<reference evidence="13" key="2">
    <citation type="submission" date="2011-06" db="UniProtKB">
        <authorList>
            <consortium name="Ensembl"/>
        </authorList>
    </citation>
    <scope>IDENTIFICATION</scope>
</reference>
<comment type="subcellular location">
    <subcellularLocation>
        <location evidence="1">Cell membrane</location>
        <topology evidence="1">Multi-pass membrane protein</topology>
    </subcellularLocation>
</comment>
<evidence type="ECO:0000256" key="5">
    <source>
        <dbReference type="ARBA" id="ARBA00023040"/>
    </source>
</evidence>
<reference evidence="13" key="1">
    <citation type="journal article" date="2010" name="Science">
        <title>The genome of the Western clawed frog Xenopus tropicalis.</title>
        <authorList>
            <person name="Hellsten U."/>
            <person name="Harland R.M."/>
            <person name="Gilchrist M.J."/>
            <person name="Hendrix D."/>
            <person name="Jurka J."/>
            <person name="Kapitonov V."/>
            <person name="Ovcharenko I."/>
            <person name="Putnam N.H."/>
            <person name="Shu S."/>
            <person name="Taher L."/>
            <person name="Blitz I.L."/>
            <person name="Blumberg B."/>
            <person name="Dichmann D.S."/>
            <person name="Dubchak I."/>
            <person name="Amaya E."/>
            <person name="Detter J.C."/>
            <person name="Fletcher R."/>
            <person name="Gerhard D.S."/>
            <person name="Goodstein D."/>
            <person name="Graves T."/>
            <person name="Grigoriev I.V."/>
            <person name="Grimwood J."/>
            <person name="Kawashima T."/>
            <person name="Lindquist E."/>
            <person name="Lucas S.M."/>
            <person name="Mead P.E."/>
            <person name="Mitros T."/>
            <person name="Ogino H."/>
            <person name="Ohta Y."/>
            <person name="Poliakov A.V."/>
            <person name="Pollet N."/>
            <person name="Robert J."/>
            <person name="Salamov A."/>
            <person name="Sater A.K."/>
            <person name="Schmutz J."/>
            <person name="Terry A."/>
            <person name="Vize P.D."/>
            <person name="Warren W.C."/>
            <person name="Wells D."/>
            <person name="Wills A."/>
            <person name="Wilson R.K."/>
            <person name="Zimmerman L.B."/>
            <person name="Zorn A.M."/>
            <person name="Grainger R."/>
            <person name="Grammer T."/>
            <person name="Khokha M.K."/>
            <person name="Richardson P.M."/>
            <person name="Rokhsar D.S."/>
        </authorList>
    </citation>
    <scope>NUCLEOTIDE SEQUENCE [LARGE SCALE GENOMIC DNA]</scope>
    <source>
        <strain evidence="13">Nigerian</strain>
    </source>
</reference>
<dbReference type="PANTHER" id="PTHR24232:SF56">
    <property type="entry name" value="G-PROTEIN COUPLED RECEPTOR 55"/>
    <property type="match status" value="1"/>
</dbReference>
<keyword evidence="7 10" id="KW-0675">Receptor</keyword>
<feature type="transmembrane region" description="Helical" evidence="11">
    <location>
        <begin position="259"/>
        <end position="284"/>
    </location>
</feature>
<dbReference type="Gene3D" id="1.20.1070.10">
    <property type="entry name" value="Rhodopsin 7-helix transmembrane proteins"/>
    <property type="match status" value="1"/>
</dbReference>
<evidence type="ECO:0000259" key="12">
    <source>
        <dbReference type="PROSITE" id="PS50262"/>
    </source>
</evidence>
<evidence type="ECO:0000256" key="3">
    <source>
        <dbReference type="ARBA" id="ARBA00022692"/>
    </source>
</evidence>
<dbReference type="GeneTree" id="ENSGT01040000240444"/>
<sequence>MNTNFSCNFSHVDSIMNNVELGIYIPTFILGCILNIFALWIFFFSIKKWTEASIYLINLAILDLFLLLSLPFKMYSSIQIEQIVDRHLCTFAEILYFANMYGSIYIITFISLDRYIAIKHIFWAKRLRSPKKTTSICFFIWVFVWIVGGSIFKKEDNNRCFHKMSNKIWSPSIIICLELFGFLMPMIVIMGCSIQIVRKLGDHRGISEQDHGQKTTVRRIIISNLVVFLLSFLPSHLGIFLQFLVKQDIIANCSHKQSIILFLRLSLCLANVNTCLDAACYYFAVKEFRKMSVNSHSIIRRTMSLQQSRSE</sequence>
<evidence type="ECO:0000256" key="2">
    <source>
        <dbReference type="ARBA" id="ARBA00022475"/>
    </source>
</evidence>
<dbReference type="PRINTS" id="PR00237">
    <property type="entry name" value="GPCRRHODOPSN"/>
</dbReference>
<keyword evidence="3 10" id="KW-0812">Transmembrane</keyword>
<protein>
    <submittedName>
        <fullName evidence="13">G protein-coupled receptor 55</fullName>
    </submittedName>
</protein>
<keyword evidence="6 11" id="KW-0472">Membrane</keyword>
<evidence type="ECO:0000256" key="11">
    <source>
        <dbReference type="SAM" id="Phobius"/>
    </source>
</evidence>
<feature type="transmembrane region" description="Helical" evidence="11">
    <location>
        <begin position="172"/>
        <end position="197"/>
    </location>
</feature>
<feature type="transmembrane region" description="Helical" evidence="11">
    <location>
        <begin position="23"/>
        <end position="43"/>
    </location>
</feature>
<dbReference type="InterPro" id="IPR017452">
    <property type="entry name" value="GPCR_Rhodpsn_7TM"/>
</dbReference>
<dbReference type="PROSITE" id="PS50262">
    <property type="entry name" value="G_PROTEIN_RECEP_F1_2"/>
    <property type="match status" value="1"/>
</dbReference>
<dbReference type="Pfam" id="PF00001">
    <property type="entry name" value="7tm_1"/>
    <property type="match status" value="1"/>
</dbReference>
<dbReference type="FunCoup" id="A0A7D9NKQ8">
    <property type="interactions" value="649"/>
</dbReference>
<dbReference type="DNASU" id="448636"/>